<gene>
    <name evidence="4" type="ORF">OF850_02515</name>
</gene>
<dbReference type="PANTHER" id="PTHR44858:SF1">
    <property type="entry name" value="UDP-N-ACETYLGLUCOSAMINE--PEPTIDE N-ACETYLGLUCOSAMINYLTRANSFERASE SPINDLY-RELATED"/>
    <property type="match status" value="1"/>
</dbReference>
<dbReference type="EMBL" id="JAPFQI010000001">
    <property type="protein sequence ID" value="MCW8084489.1"/>
    <property type="molecule type" value="Genomic_DNA"/>
</dbReference>
<dbReference type="SMART" id="SM00028">
    <property type="entry name" value="TPR"/>
    <property type="match status" value="4"/>
</dbReference>
<organism evidence="4 5">
    <name type="scientific">Sabulicella glaciei</name>
    <dbReference type="NCBI Taxonomy" id="2984948"/>
    <lineage>
        <taxon>Bacteria</taxon>
        <taxon>Pseudomonadati</taxon>
        <taxon>Pseudomonadota</taxon>
        <taxon>Alphaproteobacteria</taxon>
        <taxon>Acetobacterales</taxon>
        <taxon>Acetobacteraceae</taxon>
        <taxon>Sabulicella</taxon>
    </lineage>
</organism>
<evidence type="ECO:0000313" key="5">
    <source>
        <dbReference type="Proteomes" id="UP001526430"/>
    </source>
</evidence>
<dbReference type="PANTHER" id="PTHR44858">
    <property type="entry name" value="TETRATRICOPEPTIDE REPEAT PROTEIN 6"/>
    <property type="match status" value="1"/>
</dbReference>
<keyword evidence="2 3" id="KW-0802">TPR repeat</keyword>
<feature type="repeat" description="TPR" evidence="3">
    <location>
        <begin position="158"/>
        <end position="191"/>
    </location>
</feature>
<reference evidence="4 5" key="1">
    <citation type="submission" date="2022-10" db="EMBL/GenBank/DDBJ databases">
        <title>Roseococcus glaciei nov., sp. nov., isolated from glacier.</title>
        <authorList>
            <person name="Liu Q."/>
            <person name="Xin Y.-H."/>
        </authorList>
    </citation>
    <scope>NUCLEOTIDE SEQUENCE [LARGE SCALE GENOMIC DNA]</scope>
    <source>
        <strain evidence="4 5">MDT2-1-1</strain>
    </source>
</reference>
<accession>A0ABT3NSF4</accession>
<keyword evidence="5" id="KW-1185">Reference proteome</keyword>
<evidence type="ECO:0000256" key="3">
    <source>
        <dbReference type="PROSITE-ProRule" id="PRU00339"/>
    </source>
</evidence>
<dbReference type="InterPro" id="IPR050498">
    <property type="entry name" value="Ycf3"/>
</dbReference>
<feature type="repeat" description="TPR" evidence="3">
    <location>
        <begin position="192"/>
        <end position="225"/>
    </location>
</feature>
<dbReference type="Gene3D" id="1.25.40.10">
    <property type="entry name" value="Tetratricopeptide repeat domain"/>
    <property type="match status" value="2"/>
</dbReference>
<dbReference type="SUPFAM" id="SSF48452">
    <property type="entry name" value="TPR-like"/>
    <property type="match status" value="1"/>
</dbReference>
<evidence type="ECO:0000256" key="2">
    <source>
        <dbReference type="ARBA" id="ARBA00022803"/>
    </source>
</evidence>
<protein>
    <submittedName>
        <fullName evidence="4">Tetratricopeptide repeat protein</fullName>
    </submittedName>
</protein>
<evidence type="ECO:0000313" key="4">
    <source>
        <dbReference type="EMBL" id="MCW8084489.1"/>
    </source>
</evidence>
<dbReference type="Proteomes" id="UP001526430">
    <property type="component" value="Unassembled WGS sequence"/>
</dbReference>
<name>A0ABT3NSF4_9PROT</name>
<proteinExistence type="predicted"/>
<feature type="repeat" description="TPR" evidence="3">
    <location>
        <begin position="226"/>
        <end position="259"/>
    </location>
</feature>
<comment type="caution">
    <text evidence="4">The sequence shown here is derived from an EMBL/GenBank/DDBJ whole genome shotgun (WGS) entry which is preliminary data.</text>
</comment>
<sequence>MRSPLPLMLGFASSLALVGAAGWWLWPTSAQPERIAANEIPSLPLPPEPPRIADGEDYENCLALLRRDVDEALRFALAWEATGGGEGARHCLALATIGTGEPSRAAERLERLAAGSRAGNLARAAVYGQAAQAWMMADAPNRAFAAITIALTLSPFDAELLVDRSVILASQRRYGEALEDLDRVLAIEPDRAEALVFRAAALRHLERPDEAREAVERALTLAPDNAEALLERGILRQTRGDMLGAQADWRRAIELAPDSAAAELAQQNLSLSEFGPARR</sequence>
<dbReference type="Pfam" id="PF13371">
    <property type="entry name" value="TPR_9"/>
    <property type="match status" value="1"/>
</dbReference>
<dbReference type="InterPro" id="IPR019734">
    <property type="entry name" value="TPR_rpt"/>
</dbReference>
<evidence type="ECO:0000256" key="1">
    <source>
        <dbReference type="ARBA" id="ARBA00022737"/>
    </source>
</evidence>
<keyword evidence="1" id="KW-0677">Repeat</keyword>
<dbReference type="PROSITE" id="PS50005">
    <property type="entry name" value="TPR"/>
    <property type="match status" value="3"/>
</dbReference>
<dbReference type="RefSeq" id="WP_301588106.1">
    <property type="nucleotide sequence ID" value="NZ_JAPFQI010000001.1"/>
</dbReference>
<dbReference type="InterPro" id="IPR011990">
    <property type="entry name" value="TPR-like_helical_dom_sf"/>
</dbReference>